<keyword evidence="7" id="KW-0067">ATP-binding</keyword>
<dbReference type="Gene3D" id="3.30.565.10">
    <property type="entry name" value="Histidine kinase-like ATPase, C-terminal domain"/>
    <property type="match status" value="1"/>
</dbReference>
<organism evidence="11 12">
    <name type="scientific">Jejuia spongiicola</name>
    <dbReference type="NCBI Taxonomy" id="2942207"/>
    <lineage>
        <taxon>Bacteria</taxon>
        <taxon>Pseudomonadati</taxon>
        <taxon>Bacteroidota</taxon>
        <taxon>Flavobacteriia</taxon>
        <taxon>Flavobacteriales</taxon>
        <taxon>Flavobacteriaceae</taxon>
        <taxon>Jejuia</taxon>
    </lineage>
</organism>
<evidence type="ECO:0000313" key="12">
    <source>
        <dbReference type="Proteomes" id="UP001165381"/>
    </source>
</evidence>
<protein>
    <recommendedName>
        <fullName evidence="2">histidine kinase</fullName>
        <ecNumber evidence="2">2.7.13.3</ecNumber>
    </recommendedName>
</protein>
<evidence type="ECO:0000256" key="2">
    <source>
        <dbReference type="ARBA" id="ARBA00012438"/>
    </source>
</evidence>
<dbReference type="InterPro" id="IPR036890">
    <property type="entry name" value="HATPase_C_sf"/>
</dbReference>
<dbReference type="InterPro" id="IPR011712">
    <property type="entry name" value="Sig_transdc_His_kin_sub3_dim/P"/>
</dbReference>
<dbReference type="GO" id="GO:0016301">
    <property type="term" value="F:kinase activity"/>
    <property type="evidence" value="ECO:0007669"/>
    <property type="project" value="UniProtKB-KW"/>
</dbReference>
<evidence type="ECO:0000256" key="4">
    <source>
        <dbReference type="ARBA" id="ARBA00022679"/>
    </source>
</evidence>
<keyword evidence="9" id="KW-1133">Transmembrane helix</keyword>
<evidence type="ECO:0000259" key="10">
    <source>
        <dbReference type="PROSITE" id="PS50109"/>
    </source>
</evidence>
<evidence type="ECO:0000256" key="7">
    <source>
        <dbReference type="ARBA" id="ARBA00022840"/>
    </source>
</evidence>
<name>A0ABT0QD81_9FLAO</name>
<reference evidence="11" key="1">
    <citation type="submission" date="2022-05" db="EMBL/GenBank/DDBJ databases">
        <authorList>
            <person name="Park J.-S."/>
        </authorList>
    </citation>
    <scope>NUCLEOTIDE SEQUENCE</scope>
    <source>
        <strain evidence="11">2012CJ34-3</strain>
    </source>
</reference>
<feature type="domain" description="Histidine kinase" evidence="10">
    <location>
        <begin position="186"/>
        <end position="272"/>
    </location>
</feature>
<gene>
    <name evidence="11" type="ORF">M3P09_07795</name>
</gene>
<dbReference type="CDD" id="cd16917">
    <property type="entry name" value="HATPase_UhpB-NarQ-NarX-like"/>
    <property type="match status" value="1"/>
</dbReference>
<dbReference type="SUPFAM" id="SSF55874">
    <property type="entry name" value="ATPase domain of HSP90 chaperone/DNA topoisomerase II/histidine kinase"/>
    <property type="match status" value="1"/>
</dbReference>
<keyword evidence="12" id="KW-1185">Reference proteome</keyword>
<dbReference type="Pfam" id="PF02518">
    <property type="entry name" value="HATPase_c"/>
    <property type="match status" value="1"/>
</dbReference>
<evidence type="ECO:0000256" key="9">
    <source>
        <dbReference type="SAM" id="Phobius"/>
    </source>
</evidence>
<sequence length="272" mass="30857">MNNYLNIFLAQTKPVSTASERYLLIYMIMVLIIITALVVVFFVVFQRRKNKLLMDKIKQQQAFEEEIALAQTESQEQTLKNIGWELHDNVGQLLAFASMQLSILKTQVADDVKDKFKDTSDALKESLKEVRSLSKTLNNEVVLNIGFEKSISNELNRLKKMKFTSAEQVIKGETVDFKNRKHEIIIFRILQEFLSNSVKYSDAKNLKVVLDYQPKALIITATDDGKGFDMTTVEKGSGLINMQSRAALINATLNLVSKPNEGVKLTLNYPIS</sequence>
<dbReference type="InterPro" id="IPR050482">
    <property type="entry name" value="Sensor_HK_TwoCompSys"/>
</dbReference>
<dbReference type="Gene3D" id="1.20.5.1930">
    <property type="match status" value="1"/>
</dbReference>
<dbReference type="EMBL" id="JAMFLZ010000003">
    <property type="protein sequence ID" value="MCL6294891.1"/>
    <property type="molecule type" value="Genomic_DNA"/>
</dbReference>
<dbReference type="PANTHER" id="PTHR24421:SF10">
    <property type="entry name" value="NITRATE_NITRITE SENSOR PROTEIN NARQ"/>
    <property type="match status" value="1"/>
</dbReference>
<keyword evidence="3" id="KW-0597">Phosphoprotein</keyword>
<dbReference type="InterPro" id="IPR005467">
    <property type="entry name" value="His_kinase_dom"/>
</dbReference>
<keyword evidence="5" id="KW-0547">Nucleotide-binding</keyword>
<feature type="transmembrane region" description="Helical" evidence="9">
    <location>
        <begin position="23"/>
        <end position="45"/>
    </location>
</feature>
<evidence type="ECO:0000256" key="6">
    <source>
        <dbReference type="ARBA" id="ARBA00022777"/>
    </source>
</evidence>
<evidence type="ECO:0000256" key="1">
    <source>
        <dbReference type="ARBA" id="ARBA00000085"/>
    </source>
</evidence>
<comment type="catalytic activity">
    <reaction evidence="1">
        <text>ATP + protein L-histidine = ADP + protein N-phospho-L-histidine.</text>
        <dbReference type="EC" id="2.7.13.3"/>
    </reaction>
</comment>
<evidence type="ECO:0000256" key="8">
    <source>
        <dbReference type="ARBA" id="ARBA00023012"/>
    </source>
</evidence>
<comment type="caution">
    <text evidence="11">The sequence shown here is derived from an EMBL/GenBank/DDBJ whole genome shotgun (WGS) entry which is preliminary data.</text>
</comment>
<evidence type="ECO:0000256" key="5">
    <source>
        <dbReference type="ARBA" id="ARBA00022741"/>
    </source>
</evidence>
<evidence type="ECO:0000313" key="11">
    <source>
        <dbReference type="EMBL" id="MCL6294891.1"/>
    </source>
</evidence>
<dbReference type="PANTHER" id="PTHR24421">
    <property type="entry name" value="NITRATE/NITRITE SENSOR PROTEIN NARX-RELATED"/>
    <property type="match status" value="1"/>
</dbReference>
<dbReference type="RefSeq" id="WP_233192493.1">
    <property type="nucleotide sequence ID" value="NZ_JAMFLZ010000003.1"/>
</dbReference>
<evidence type="ECO:0000256" key="3">
    <source>
        <dbReference type="ARBA" id="ARBA00022553"/>
    </source>
</evidence>
<dbReference type="EC" id="2.7.13.3" evidence="2"/>
<keyword evidence="9" id="KW-0472">Membrane</keyword>
<dbReference type="PROSITE" id="PS50109">
    <property type="entry name" value="HIS_KIN"/>
    <property type="match status" value="1"/>
</dbReference>
<keyword evidence="9" id="KW-0812">Transmembrane</keyword>
<dbReference type="Pfam" id="PF07730">
    <property type="entry name" value="HisKA_3"/>
    <property type="match status" value="1"/>
</dbReference>
<dbReference type="InterPro" id="IPR003594">
    <property type="entry name" value="HATPase_dom"/>
</dbReference>
<proteinExistence type="predicted"/>
<keyword evidence="4" id="KW-0808">Transferase</keyword>
<keyword evidence="8" id="KW-0902">Two-component regulatory system</keyword>
<keyword evidence="6 11" id="KW-0418">Kinase</keyword>
<accession>A0ABT0QD81</accession>
<dbReference type="Proteomes" id="UP001165381">
    <property type="component" value="Unassembled WGS sequence"/>
</dbReference>